<dbReference type="Proteomes" id="UP001596455">
    <property type="component" value="Unassembled WGS sequence"/>
</dbReference>
<organism evidence="2 3">
    <name type="scientific">Georgenia alba</name>
    <dbReference type="NCBI Taxonomy" id="2233858"/>
    <lineage>
        <taxon>Bacteria</taxon>
        <taxon>Bacillati</taxon>
        <taxon>Actinomycetota</taxon>
        <taxon>Actinomycetes</taxon>
        <taxon>Micrococcales</taxon>
        <taxon>Bogoriellaceae</taxon>
        <taxon>Georgenia</taxon>
    </lineage>
</organism>
<protein>
    <submittedName>
        <fullName evidence="2">Uncharacterized protein</fullName>
    </submittedName>
</protein>
<name>A0ABW2Q4T1_9MICO</name>
<dbReference type="RefSeq" id="WP_382391953.1">
    <property type="nucleotide sequence ID" value="NZ_JBHTCQ010000001.1"/>
</dbReference>
<comment type="caution">
    <text evidence="2">The sequence shown here is derived from an EMBL/GenBank/DDBJ whole genome shotgun (WGS) entry which is preliminary data.</text>
</comment>
<keyword evidence="1" id="KW-1133">Transmembrane helix</keyword>
<reference evidence="3" key="1">
    <citation type="journal article" date="2019" name="Int. J. Syst. Evol. Microbiol.">
        <title>The Global Catalogue of Microorganisms (GCM) 10K type strain sequencing project: providing services to taxonomists for standard genome sequencing and annotation.</title>
        <authorList>
            <consortium name="The Broad Institute Genomics Platform"/>
            <consortium name="The Broad Institute Genome Sequencing Center for Infectious Disease"/>
            <person name="Wu L."/>
            <person name="Ma J."/>
        </authorList>
    </citation>
    <scope>NUCLEOTIDE SEQUENCE [LARGE SCALE GENOMIC DNA]</scope>
    <source>
        <strain evidence="3">JCM 1490</strain>
    </source>
</reference>
<keyword evidence="1" id="KW-0472">Membrane</keyword>
<evidence type="ECO:0000313" key="3">
    <source>
        <dbReference type="Proteomes" id="UP001596455"/>
    </source>
</evidence>
<feature type="transmembrane region" description="Helical" evidence="1">
    <location>
        <begin position="54"/>
        <end position="74"/>
    </location>
</feature>
<feature type="transmembrane region" description="Helical" evidence="1">
    <location>
        <begin position="114"/>
        <end position="141"/>
    </location>
</feature>
<keyword evidence="1" id="KW-0812">Transmembrane</keyword>
<keyword evidence="3" id="KW-1185">Reference proteome</keyword>
<dbReference type="EMBL" id="JBHTCQ010000001">
    <property type="protein sequence ID" value="MFC7404501.1"/>
    <property type="molecule type" value="Genomic_DNA"/>
</dbReference>
<proteinExistence type="predicted"/>
<evidence type="ECO:0000256" key="1">
    <source>
        <dbReference type="SAM" id="Phobius"/>
    </source>
</evidence>
<accession>A0ABW2Q4T1</accession>
<evidence type="ECO:0000313" key="2">
    <source>
        <dbReference type="EMBL" id="MFC7404501.1"/>
    </source>
</evidence>
<feature type="transmembrane region" description="Helical" evidence="1">
    <location>
        <begin position="81"/>
        <end position="102"/>
    </location>
</feature>
<sequence length="149" mass="15192">MTHHPSPIPHPDPAAFHGQAGPHLRWSLVIGLGALALARPLVRITGVADALPTPVVALGLTMLITLVWVAVVGIGRAPRPVLTLTLAGLAYAACSIALSAVLSPVMTGTLQGPLATPVAIVPMLATNAIWGAVAGVLALLVQRLRGTRP</sequence>
<gene>
    <name evidence="2" type="ORF">ACFQQL_05230</name>
</gene>